<dbReference type="AlphaFoldDB" id="A0A7D3Y9N4"/>
<evidence type="ECO:0000313" key="2">
    <source>
        <dbReference type="Proteomes" id="UP000503088"/>
    </source>
</evidence>
<name>A0A7D3Y9N4_9BACL</name>
<sequence length="62" mass="7383">MDLADPPEWLQETLQFHFTGEELRQIQANLQAELWMSPAFRKSRQQSENIPLRFHLDIDMKG</sequence>
<dbReference type="KEGG" id="kpul:GXN76_07750"/>
<dbReference type="Proteomes" id="UP000503088">
    <property type="component" value="Chromosome"/>
</dbReference>
<protein>
    <submittedName>
        <fullName evidence="1">Uncharacterized protein</fullName>
    </submittedName>
</protein>
<dbReference type="RefSeq" id="WP_173222019.1">
    <property type="nucleotide sequence ID" value="NZ_CP048104.1"/>
</dbReference>
<keyword evidence="2" id="KW-1185">Reference proteome</keyword>
<organism evidence="1 2">
    <name type="scientific">Kroppenstedtia pulmonis</name>
    <dbReference type="NCBI Taxonomy" id="1380685"/>
    <lineage>
        <taxon>Bacteria</taxon>
        <taxon>Bacillati</taxon>
        <taxon>Bacillota</taxon>
        <taxon>Bacilli</taxon>
        <taxon>Bacillales</taxon>
        <taxon>Thermoactinomycetaceae</taxon>
        <taxon>Kroppenstedtia</taxon>
    </lineage>
</organism>
<reference evidence="1 2" key="1">
    <citation type="submission" date="2020-01" db="EMBL/GenBank/DDBJ databases">
        <authorList>
            <person name="Gulvik C.A."/>
            <person name="Batra D.G."/>
        </authorList>
    </citation>
    <scope>NUCLEOTIDE SEQUENCE [LARGE SCALE GENOMIC DNA]</scope>
    <source>
        <strain evidence="1 2">W9323</strain>
    </source>
</reference>
<accession>A0A7D3Y9N4</accession>
<gene>
    <name evidence="1" type="ORF">GXN76_07750</name>
</gene>
<proteinExistence type="predicted"/>
<evidence type="ECO:0000313" key="1">
    <source>
        <dbReference type="EMBL" id="QKG84381.1"/>
    </source>
</evidence>
<dbReference type="EMBL" id="CP048104">
    <property type="protein sequence ID" value="QKG84381.1"/>
    <property type="molecule type" value="Genomic_DNA"/>
</dbReference>